<dbReference type="AlphaFoldDB" id="M3GCQ9"/>
<evidence type="ECO:0000313" key="1">
    <source>
        <dbReference type="EMBL" id="EMF83694.1"/>
    </source>
</evidence>
<reference evidence="1 2" key="1">
    <citation type="submission" date="2013-01" db="EMBL/GenBank/DDBJ databases">
        <authorList>
            <person name="Harkins D.M."/>
            <person name="Durkin A.S."/>
            <person name="Brinkac L.M."/>
            <person name="Haft D.H."/>
            <person name="Selengut J.D."/>
            <person name="Sanka R."/>
            <person name="DePew J."/>
            <person name="Purushe J."/>
            <person name="Tulsiani S.M."/>
            <person name="Graham G.C."/>
            <person name="Burns M.-A."/>
            <person name="Dohnt M.F."/>
            <person name="Smythe L.D."/>
            <person name="McKay D.B."/>
            <person name="Craig S.B."/>
            <person name="Vinetz J.M."/>
            <person name="Sutton G.G."/>
            <person name="Nierman W.C."/>
            <person name="Fouts D.E."/>
        </authorList>
    </citation>
    <scope>NUCLEOTIDE SEQUENCE [LARGE SCALE GENOMIC DNA]</scope>
    <source>
        <strain evidence="1 2">LT2116</strain>
    </source>
</reference>
<dbReference type="EMBL" id="AHOR02000012">
    <property type="protein sequence ID" value="EMF83694.1"/>
    <property type="molecule type" value="Genomic_DNA"/>
</dbReference>
<dbReference type="Proteomes" id="UP000011770">
    <property type="component" value="Unassembled WGS sequence"/>
</dbReference>
<proteinExistence type="predicted"/>
<accession>M3GCQ9</accession>
<sequence length="181" mass="20473">MNIRLQTIYKTSTNITKDIIRIVNEGSYKLLLIGAARSFFSDDILGGKIRTILNETDCNAGILFSSQLEDVKNIHVLFGKEKDLGLLHISKRLADNYNSKLSIVDLNGSVDRIPSRIKQNLKKEKVKILTPGNDSSDWKKFDLILCDLDIWENHPEFRVNELPKGGGLLLVRSTDDFLSEI</sequence>
<name>M3GCQ9_9LEPT</name>
<organism evidence="1 2">
    <name type="scientific">Leptospira weilii serovar Topaz str. LT2116</name>
    <dbReference type="NCBI Taxonomy" id="1088540"/>
    <lineage>
        <taxon>Bacteria</taxon>
        <taxon>Pseudomonadati</taxon>
        <taxon>Spirochaetota</taxon>
        <taxon>Spirochaetia</taxon>
        <taxon>Leptospirales</taxon>
        <taxon>Leptospiraceae</taxon>
        <taxon>Leptospira</taxon>
    </lineage>
</organism>
<evidence type="ECO:0000313" key="2">
    <source>
        <dbReference type="Proteomes" id="UP000011770"/>
    </source>
</evidence>
<gene>
    <name evidence="1" type="ORF">LEP1GSC188_1346</name>
</gene>
<protein>
    <submittedName>
        <fullName evidence="1">Uncharacterized protein</fullName>
    </submittedName>
</protein>
<comment type="caution">
    <text evidence="1">The sequence shown here is derived from an EMBL/GenBank/DDBJ whole genome shotgun (WGS) entry which is preliminary data.</text>
</comment>